<feature type="compositionally biased region" description="Acidic residues" evidence="2">
    <location>
        <begin position="139"/>
        <end position="155"/>
    </location>
</feature>
<protein>
    <recommendedName>
        <fullName evidence="3">Ras-GEF domain-containing protein</fullName>
    </recommendedName>
</protein>
<gene>
    <name evidence="4" type="ORF">GE061_014115</name>
</gene>
<evidence type="ECO:0000313" key="5">
    <source>
        <dbReference type="Proteomes" id="UP000466442"/>
    </source>
</evidence>
<dbReference type="AlphaFoldDB" id="A0A8S9XPL7"/>
<dbReference type="Proteomes" id="UP000466442">
    <property type="component" value="Linkage Group LG5"/>
</dbReference>
<organism evidence="4 5">
    <name type="scientific">Apolygus lucorum</name>
    <name type="common">Small green plant bug</name>
    <name type="synonym">Lygocoris lucorum</name>
    <dbReference type="NCBI Taxonomy" id="248454"/>
    <lineage>
        <taxon>Eukaryota</taxon>
        <taxon>Metazoa</taxon>
        <taxon>Ecdysozoa</taxon>
        <taxon>Arthropoda</taxon>
        <taxon>Hexapoda</taxon>
        <taxon>Insecta</taxon>
        <taxon>Pterygota</taxon>
        <taxon>Neoptera</taxon>
        <taxon>Paraneoptera</taxon>
        <taxon>Hemiptera</taxon>
        <taxon>Heteroptera</taxon>
        <taxon>Panheteroptera</taxon>
        <taxon>Cimicomorpha</taxon>
        <taxon>Miridae</taxon>
        <taxon>Mirini</taxon>
        <taxon>Apolygus</taxon>
    </lineage>
</organism>
<evidence type="ECO:0000313" key="4">
    <source>
        <dbReference type="EMBL" id="KAF6211002.1"/>
    </source>
</evidence>
<feature type="region of interest" description="Disordered" evidence="2">
    <location>
        <begin position="176"/>
        <end position="212"/>
    </location>
</feature>
<dbReference type="EMBL" id="WIXP02000005">
    <property type="protein sequence ID" value="KAF6211002.1"/>
    <property type="molecule type" value="Genomic_DNA"/>
</dbReference>
<feature type="compositionally biased region" description="Low complexity" evidence="2">
    <location>
        <begin position="17"/>
        <end position="31"/>
    </location>
</feature>
<proteinExistence type="predicted"/>
<sequence>MTPETNKEDWYESYGWSTPAAVAPAPVPTTSSKEHTPRTPRGEASTQHSIPSELDRDMDADHNFDRSTERETERSEIPHGTDDPQTSRADRHETPLRHTKHHDESADRHADRNATRNRSQRTRNDDRNADRHKVRCTEEVDEDGEPIESSDEEFEEAKGDPPAKRLYVVEFGNMARGRPKSNLSRDEKLAKKREAERERRARRKADEELRKEDQLKEQMRWSKVQCAKFSVLEHQMDPSSNFSSYRSTLKAAVWRSAAATDDSQRIVIPFFSLLVKDLYFLNEGCSNKLPNGHINFEKFWQLAKQVTEFITWKQVHCPFPKAAKVITYLQATPVLNEDALALASFECEPPENHEKDRYKSLKAELEKSGSN</sequence>
<dbReference type="InterPro" id="IPR001895">
    <property type="entry name" value="RASGEF_cat_dom"/>
</dbReference>
<comment type="caution">
    <text evidence="4">The sequence shown here is derived from an EMBL/GenBank/DDBJ whole genome shotgun (WGS) entry which is preliminary data.</text>
</comment>
<dbReference type="Pfam" id="PF00617">
    <property type="entry name" value="RasGEF"/>
    <property type="match status" value="1"/>
</dbReference>
<evidence type="ECO:0000256" key="1">
    <source>
        <dbReference type="ARBA" id="ARBA00022658"/>
    </source>
</evidence>
<dbReference type="SMART" id="SM00147">
    <property type="entry name" value="RasGEF"/>
    <property type="match status" value="1"/>
</dbReference>
<dbReference type="PANTHER" id="PTHR23113">
    <property type="entry name" value="GUANINE NUCLEOTIDE EXCHANGE FACTOR"/>
    <property type="match status" value="1"/>
</dbReference>
<dbReference type="GO" id="GO:0005085">
    <property type="term" value="F:guanyl-nucleotide exchange factor activity"/>
    <property type="evidence" value="ECO:0007669"/>
    <property type="project" value="UniProtKB-KW"/>
</dbReference>
<dbReference type="InterPro" id="IPR019804">
    <property type="entry name" value="Ras_G-nucl-exch_fac_CS"/>
</dbReference>
<reference evidence="4" key="1">
    <citation type="journal article" date="2021" name="Mol. Ecol. Resour.">
        <title>Apolygus lucorum genome provides insights into omnivorousness and mesophyll feeding.</title>
        <authorList>
            <person name="Liu Y."/>
            <person name="Liu H."/>
            <person name="Wang H."/>
            <person name="Huang T."/>
            <person name="Liu B."/>
            <person name="Yang B."/>
            <person name="Yin L."/>
            <person name="Li B."/>
            <person name="Zhang Y."/>
            <person name="Zhang S."/>
            <person name="Jiang F."/>
            <person name="Zhang X."/>
            <person name="Ren Y."/>
            <person name="Wang B."/>
            <person name="Wang S."/>
            <person name="Lu Y."/>
            <person name="Wu K."/>
            <person name="Fan W."/>
            <person name="Wang G."/>
        </authorList>
    </citation>
    <scope>NUCLEOTIDE SEQUENCE</scope>
    <source>
        <strain evidence="4">12Hb</strain>
    </source>
</reference>
<dbReference type="InterPro" id="IPR008937">
    <property type="entry name" value="Ras-like_GEF"/>
</dbReference>
<dbReference type="GO" id="GO:0005886">
    <property type="term" value="C:plasma membrane"/>
    <property type="evidence" value="ECO:0007669"/>
    <property type="project" value="TreeGrafter"/>
</dbReference>
<dbReference type="InterPro" id="IPR023578">
    <property type="entry name" value="Ras_GEF_dom_sf"/>
</dbReference>
<feature type="domain" description="Ras-GEF" evidence="3">
    <location>
        <begin position="166"/>
        <end position="351"/>
    </location>
</feature>
<feature type="compositionally biased region" description="Basic and acidic residues" evidence="2">
    <location>
        <begin position="32"/>
        <end position="41"/>
    </location>
</feature>
<dbReference type="InterPro" id="IPR036964">
    <property type="entry name" value="RASGEF_cat_dom_sf"/>
</dbReference>
<keyword evidence="1" id="KW-0344">Guanine-nucleotide releasing factor</keyword>
<dbReference type="PANTHER" id="PTHR23113:SF356">
    <property type="entry name" value="FI05912P-RELATED"/>
    <property type="match status" value="1"/>
</dbReference>
<evidence type="ECO:0000256" key="2">
    <source>
        <dbReference type="SAM" id="MobiDB-lite"/>
    </source>
</evidence>
<name>A0A8S9XPL7_APOLU</name>
<feature type="compositionally biased region" description="Basic and acidic residues" evidence="2">
    <location>
        <begin position="53"/>
        <end position="82"/>
    </location>
</feature>
<keyword evidence="5" id="KW-1185">Reference proteome</keyword>
<dbReference type="Gene3D" id="1.10.840.10">
    <property type="entry name" value="Ras guanine-nucleotide exchange factors catalytic domain"/>
    <property type="match status" value="1"/>
</dbReference>
<feature type="region of interest" description="Disordered" evidence="2">
    <location>
        <begin position="1"/>
        <end position="161"/>
    </location>
</feature>
<dbReference type="GO" id="GO:0007265">
    <property type="term" value="P:Ras protein signal transduction"/>
    <property type="evidence" value="ECO:0007669"/>
    <property type="project" value="TreeGrafter"/>
</dbReference>
<feature type="compositionally biased region" description="Basic and acidic residues" evidence="2">
    <location>
        <begin position="183"/>
        <end position="212"/>
    </location>
</feature>
<accession>A0A8S9XPL7</accession>
<feature type="compositionally biased region" description="Basic and acidic residues" evidence="2">
    <location>
        <begin position="88"/>
        <end position="114"/>
    </location>
</feature>
<feature type="compositionally biased region" description="Basic and acidic residues" evidence="2">
    <location>
        <begin position="1"/>
        <end position="10"/>
    </location>
</feature>
<feature type="compositionally biased region" description="Basic and acidic residues" evidence="2">
    <location>
        <begin position="122"/>
        <end position="138"/>
    </location>
</feature>
<dbReference type="PROSITE" id="PS00720">
    <property type="entry name" value="RASGEF"/>
    <property type="match status" value="1"/>
</dbReference>
<dbReference type="OrthoDB" id="20825at2759"/>
<evidence type="ECO:0000259" key="3">
    <source>
        <dbReference type="SMART" id="SM00147"/>
    </source>
</evidence>
<dbReference type="SUPFAM" id="SSF48366">
    <property type="entry name" value="Ras GEF"/>
    <property type="match status" value="1"/>
</dbReference>